<gene>
    <name evidence="7" type="ORF">C8N35_1011607</name>
</gene>
<evidence type="ECO:0000256" key="5">
    <source>
        <dbReference type="ARBA" id="ARBA00023136"/>
    </source>
</evidence>
<reference evidence="7 8" key="1">
    <citation type="submission" date="2018-04" db="EMBL/GenBank/DDBJ databases">
        <title>Genomic Encyclopedia of Archaeal and Bacterial Type Strains, Phase II (KMG-II): from individual species to whole genera.</title>
        <authorList>
            <person name="Goeker M."/>
        </authorList>
    </citation>
    <scope>NUCLEOTIDE SEQUENCE [LARGE SCALE GENOMIC DNA]</scope>
    <source>
        <strain evidence="7 8">DSM 23382</strain>
    </source>
</reference>
<feature type="transmembrane region" description="Helical" evidence="6">
    <location>
        <begin position="195"/>
        <end position="213"/>
    </location>
</feature>
<keyword evidence="3 6" id="KW-0812">Transmembrane</keyword>
<keyword evidence="8" id="KW-1185">Reference proteome</keyword>
<proteinExistence type="predicted"/>
<evidence type="ECO:0000313" key="7">
    <source>
        <dbReference type="EMBL" id="PTW63552.1"/>
    </source>
</evidence>
<organism evidence="7 8">
    <name type="scientific">Breoghania corrubedonensis</name>
    <dbReference type="NCBI Taxonomy" id="665038"/>
    <lineage>
        <taxon>Bacteria</taxon>
        <taxon>Pseudomonadati</taxon>
        <taxon>Pseudomonadota</taxon>
        <taxon>Alphaproteobacteria</taxon>
        <taxon>Hyphomicrobiales</taxon>
        <taxon>Stappiaceae</taxon>
        <taxon>Breoghania</taxon>
    </lineage>
</organism>
<feature type="transmembrane region" description="Helical" evidence="6">
    <location>
        <begin position="113"/>
        <end position="142"/>
    </location>
</feature>
<dbReference type="PANTHER" id="PTHR30086:SF20">
    <property type="entry name" value="ARGININE EXPORTER PROTEIN ARGO-RELATED"/>
    <property type="match status" value="1"/>
</dbReference>
<dbReference type="OrthoDB" id="9804822at2"/>
<keyword evidence="4 6" id="KW-1133">Transmembrane helix</keyword>
<comment type="caution">
    <text evidence="7">The sequence shown here is derived from an EMBL/GenBank/DDBJ whole genome shotgun (WGS) entry which is preliminary data.</text>
</comment>
<feature type="transmembrane region" description="Helical" evidence="6">
    <location>
        <begin position="12"/>
        <end position="32"/>
    </location>
</feature>
<dbReference type="GO" id="GO:0015171">
    <property type="term" value="F:amino acid transmembrane transporter activity"/>
    <property type="evidence" value="ECO:0007669"/>
    <property type="project" value="TreeGrafter"/>
</dbReference>
<protein>
    <submittedName>
        <fullName evidence="7">Threonine/homoserine/homoserine lactone efflux protein</fullName>
    </submittedName>
</protein>
<evidence type="ECO:0000256" key="3">
    <source>
        <dbReference type="ARBA" id="ARBA00022692"/>
    </source>
</evidence>
<dbReference type="EMBL" id="QAYG01000001">
    <property type="protein sequence ID" value="PTW63552.1"/>
    <property type="molecule type" value="Genomic_DNA"/>
</dbReference>
<evidence type="ECO:0000256" key="2">
    <source>
        <dbReference type="ARBA" id="ARBA00022475"/>
    </source>
</evidence>
<evidence type="ECO:0000313" key="8">
    <source>
        <dbReference type="Proteomes" id="UP000244081"/>
    </source>
</evidence>
<accession>A0A2T5VIG9</accession>
<feature type="transmembrane region" description="Helical" evidence="6">
    <location>
        <begin position="154"/>
        <end position="174"/>
    </location>
</feature>
<dbReference type="AlphaFoldDB" id="A0A2T5VIG9"/>
<feature type="transmembrane region" description="Helical" evidence="6">
    <location>
        <begin position="44"/>
        <end position="63"/>
    </location>
</feature>
<dbReference type="PANTHER" id="PTHR30086">
    <property type="entry name" value="ARGININE EXPORTER PROTEIN ARGO"/>
    <property type="match status" value="1"/>
</dbReference>
<dbReference type="RefSeq" id="WP_107988965.1">
    <property type="nucleotide sequence ID" value="NZ_QAYG01000001.1"/>
</dbReference>
<dbReference type="Proteomes" id="UP000244081">
    <property type="component" value="Unassembled WGS sequence"/>
</dbReference>
<feature type="transmembrane region" description="Helical" evidence="6">
    <location>
        <begin position="69"/>
        <end position="92"/>
    </location>
</feature>
<dbReference type="PIRSF" id="PIRSF006324">
    <property type="entry name" value="LeuE"/>
    <property type="match status" value="1"/>
</dbReference>
<sequence length="214" mass="22596">MSFLPDPAVFAAFTVAAIILTLTPGPDMALFLSRALTQGRGAGFAAMAGANTGLVIHTLLAAFGLSALLAASATAFLVVKMAGAAYLLWLAIHTIRHGSALTLDRKPRGKSSSLASCWATGIGINLLNPKIVLFFVTFLPQFVDAHDPNVRGQLVFLGLYFVVLSLPFTVAMIATAEKFSAALKRSPRVMRIMDWTFAGIIGGFALRIATAASR</sequence>
<evidence type="ECO:0000256" key="1">
    <source>
        <dbReference type="ARBA" id="ARBA00004651"/>
    </source>
</evidence>
<dbReference type="GO" id="GO:0005886">
    <property type="term" value="C:plasma membrane"/>
    <property type="evidence" value="ECO:0007669"/>
    <property type="project" value="UniProtKB-SubCell"/>
</dbReference>
<dbReference type="InterPro" id="IPR001123">
    <property type="entry name" value="LeuE-type"/>
</dbReference>
<keyword evidence="5 6" id="KW-0472">Membrane</keyword>
<evidence type="ECO:0000256" key="6">
    <source>
        <dbReference type="SAM" id="Phobius"/>
    </source>
</evidence>
<evidence type="ECO:0000256" key="4">
    <source>
        <dbReference type="ARBA" id="ARBA00022989"/>
    </source>
</evidence>
<dbReference type="Pfam" id="PF01810">
    <property type="entry name" value="LysE"/>
    <property type="match status" value="1"/>
</dbReference>
<name>A0A2T5VIG9_9HYPH</name>
<keyword evidence="2" id="KW-1003">Cell membrane</keyword>
<comment type="subcellular location">
    <subcellularLocation>
        <location evidence="1">Cell membrane</location>
        <topology evidence="1">Multi-pass membrane protein</topology>
    </subcellularLocation>
</comment>